<proteinExistence type="inferred from homology"/>
<comment type="similarity">
    <text evidence="5">Belongs to the FlgI family.</text>
</comment>
<gene>
    <name evidence="5" type="primary">flgI</name>
    <name evidence="6" type="ORF">AOC33_00230</name>
</gene>
<evidence type="ECO:0000256" key="1">
    <source>
        <dbReference type="ARBA" id="ARBA00002591"/>
    </source>
</evidence>
<dbReference type="PRINTS" id="PR01010">
    <property type="entry name" value="FLGPRINGFLGI"/>
</dbReference>
<keyword evidence="4 5" id="KW-0975">Bacterial flagellum</keyword>
<dbReference type="HAMAP" id="MF_00416">
    <property type="entry name" value="FlgI"/>
    <property type="match status" value="1"/>
</dbReference>
<comment type="subunit">
    <text evidence="5">The basal body constitutes a major portion of the flagellar organelle and consists of four rings (L,P,S, and M) mounted on a central rod.</text>
</comment>
<dbReference type="EMBL" id="NJGG01000001">
    <property type="protein sequence ID" value="OXL16514.1"/>
    <property type="molecule type" value="Genomic_DNA"/>
</dbReference>
<sequence>MSSKQFFKKYVFGQVICLALLASFIYSPLASAERIKELASIQGIRQNQLIGYGIVVGLDGTGDQSPVTVQGITNMLTQMGINTPAGANLQAKNVAGVVVTANLPSFAQPGQTLDITVSSVGAAKSLRGGTLLMTPLKGADGQVYAMAQGNLLVGGAGAAAAGSTTTVNHLSAGRISAGATVERAVNMMVGEGSVITLELKDSDFSVAALVVAEVNKKFGEGTASAKNSRVINVRAPVDYDQRVSFLGELESVRIQAKPQAAKVVLNARTGSIVMNQAVTLKPCAISHGNLSVVVSATNEISQPGALSGGETAGVTNAQVSIESKPGLVVSLPNSALLSDVVNALNSIGATPQDLLAILQAIKVSGSLNAELEII</sequence>
<dbReference type="GO" id="GO:0005198">
    <property type="term" value="F:structural molecule activity"/>
    <property type="evidence" value="ECO:0007669"/>
    <property type="project" value="InterPro"/>
</dbReference>
<keyword evidence="6" id="KW-0282">Flagellum</keyword>
<dbReference type="RefSeq" id="WP_089515541.1">
    <property type="nucleotide sequence ID" value="NZ_NJGG01000001.1"/>
</dbReference>
<evidence type="ECO:0000256" key="4">
    <source>
        <dbReference type="ARBA" id="ARBA00023143"/>
    </source>
</evidence>
<dbReference type="PANTHER" id="PTHR30381">
    <property type="entry name" value="FLAGELLAR P-RING PERIPLASMIC PROTEIN FLGI"/>
    <property type="match status" value="1"/>
</dbReference>
<dbReference type="NCBIfam" id="NF003676">
    <property type="entry name" value="PRK05303.1"/>
    <property type="match status" value="1"/>
</dbReference>
<evidence type="ECO:0000256" key="3">
    <source>
        <dbReference type="ARBA" id="ARBA00022729"/>
    </source>
</evidence>
<accession>A0A229FX34</accession>
<evidence type="ECO:0000313" key="6">
    <source>
        <dbReference type="EMBL" id="OXL16514.1"/>
    </source>
</evidence>
<keyword evidence="7" id="KW-1185">Reference proteome</keyword>
<dbReference type="OrthoDB" id="9786431at2"/>
<dbReference type="GO" id="GO:0071973">
    <property type="term" value="P:bacterial-type flagellum-dependent cell motility"/>
    <property type="evidence" value="ECO:0007669"/>
    <property type="project" value="InterPro"/>
</dbReference>
<evidence type="ECO:0000256" key="5">
    <source>
        <dbReference type="HAMAP-Rule" id="MF_00416"/>
    </source>
</evidence>
<dbReference type="PANTHER" id="PTHR30381:SF0">
    <property type="entry name" value="FLAGELLAR P-RING PROTEIN"/>
    <property type="match status" value="1"/>
</dbReference>
<dbReference type="GO" id="GO:0030288">
    <property type="term" value="C:outer membrane-bounded periplasmic space"/>
    <property type="evidence" value="ECO:0007669"/>
    <property type="project" value="InterPro"/>
</dbReference>
<organism evidence="6 7">
    <name type="scientific">Polynucleobacter cosmopolitanus</name>
    <dbReference type="NCBI Taxonomy" id="351345"/>
    <lineage>
        <taxon>Bacteria</taxon>
        <taxon>Pseudomonadati</taxon>
        <taxon>Pseudomonadota</taxon>
        <taxon>Betaproteobacteria</taxon>
        <taxon>Burkholderiales</taxon>
        <taxon>Burkholderiaceae</taxon>
        <taxon>Polynucleobacter</taxon>
    </lineage>
</organism>
<comment type="caution">
    <text evidence="6">The sequence shown here is derived from an EMBL/GenBank/DDBJ whole genome shotgun (WGS) entry which is preliminary data.</text>
</comment>
<protein>
    <recommendedName>
        <fullName evidence="5">Flagellar P-ring protein</fullName>
    </recommendedName>
    <alternativeName>
        <fullName evidence="5">Basal body P-ring protein</fullName>
    </alternativeName>
</protein>
<dbReference type="Pfam" id="PF02119">
    <property type="entry name" value="FlgI"/>
    <property type="match status" value="1"/>
</dbReference>
<reference evidence="6 7" key="1">
    <citation type="submission" date="2017-06" db="EMBL/GenBank/DDBJ databases">
        <title>Reclassification of a Polynucleobacter cosmopolitanus strain isolated from tropical Lake Victoria as Polynucleobacter victoriensis comb. nov.</title>
        <authorList>
            <person name="Hahn M.W."/>
        </authorList>
    </citation>
    <scope>NUCLEOTIDE SEQUENCE [LARGE SCALE GENOMIC DNA]</scope>
    <source>
        <strain evidence="6 7">MWH-MoIso2</strain>
    </source>
</reference>
<keyword evidence="3" id="KW-0732">Signal</keyword>
<dbReference type="AlphaFoldDB" id="A0A229FX34"/>
<keyword evidence="6" id="KW-0969">Cilium</keyword>
<comment type="subcellular location">
    <subcellularLocation>
        <location evidence="2 5">Bacterial flagellum basal body</location>
    </subcellularLocation>
</comment>
<dbReference type="InterPro" id="IPR001782">
    <property type="entry name" value="Flag_FlgI"/>
</dbReference>
<dbReference type="GO" id="GO:0009428">
    <property type="term" value="C:bacterial-type flagellum basal body, distal rod, P ring"/>
    <property type="evidence" value="ECO:0007669"/>
    <property type="project" value="InterPro"/>
</dbReference>
<name>A0A229FX34_9BURK</name>
<evidence type="ECO:0000256" key="2">
    <source>
        <dbReference type="ARBA" id="ARBA00004117"/>
    </source>
</evidence>
<comment type="function">
    <text evidence="1 5">Assembles around the rod to form the L-ring and probably protects the motor/basal body from shearing forces during rotation.</text>
</comment>
<keyword evidence="6" id="KW-0966">Cell projection</keyword>
<evidence type="ECO:0000313" key="7">
    <source>
        <dbReference type="Proteomes" id="UP000215188"/>
    </source>
</evidence>
<dbReference type="Proteomes" id="UP000215188">
    <property type="component" value="Unassembled WGS sequence"/>
</dbReference>